<feature type="transmembrane region" description="Helical" evidence="7">
    <location>
        <begin position="21"/>
        <end position="48"/>
    </location>
</feature>
<dbReference type="NCBIfam" id="TIGR00711">
    <property type="entry name" value="efflux_EmrB"/>
    <property type="match status" value="1"/>
</dbReference>
<evidence type="ECO:0000256" key="6">
    <source>
        <dbReference type="ARBA" id="ARBA00023136"/>
    </source>
</evidence>
<evidence type="ECO:0000256" key="5">
    <source>
        <dbReference type="ARBA" id="ARBA00022989"/>
    </source>
</evidence>
<feature type="transmembrane region" description="Helical" evidence="7">
    <location>
        <begin position="343"/>
        <end position="361"/>
    </location>
</feature>
<feature type="transmembrane region" description="Helical" evidence="7">
    <location>
        <begin position="113"/>
        <end position="134"/>
    </location>
</feature>
<feature type="transmembrane region" description="Helical" evidence="7">
    <location>
        <begin position="278"/>
        <end position="301"/>
    </location>
</feature>
<dbReference type="Gene3D" id="1.20.1250.20">
    <property type="entry name" value="MFS general substrate transporter like domains"/>
    <property type="match status" value="1"/>
</dbReference>
<dbReference type="EMBL" id="CP035037">
    <property type="protein sequence ID" value="QAB16794.1"/>
    <property type="molecule type" value="Genomic_DNA"/>
</dbReference>
<dbReference type="PROSITE" id="PS50850">
    <property type="entry name" value="MFS"/>
    <property type="match status" value="1"/>
</dbReference>
<feature type="transmembrane region" description="Helical" evidence="7">
    <location>
        <begin position="176"/>
        <end position="197"/>
    </location>
</feature>
<dbReference type="RefSeq" id="WP_128386124.1">
    <property type="nucleotide sequence ID" value="NZ_CP035037.1"/>
</dbReference>
<dbReference type="PANTHER" id="PTHR23501:SF197">
    <property type="entry name" value="COMD"/>
    <property type="match status" value="1"/>
</dbReference>
<feature type="domain" description="Major facilitator superfamily (MFS) profile" evidence="8">
    <location>
        <begin position="22"/>
        <end position="515"/>
    </location>
</feature>
<comment type="subcellular location">
    <subcellularLocation>
        <location evidence="1">Cell membrane</location>
        <topology evidence="1">Multi-pass membrane protein</topology>
    </subcellularLocation>
</comment>
<evidence type="ECO:0000313" key="10">
    <source>
        <dbReference type="Proteomes" id="UP000285768"/>
    </source>
</evidence>
<evidence type="ECO:0000256" key="4">
    <source>
        <dbReference type="ARBA" id="ARBA00022692"/>
    </source>
</evidence>
<evidence type="ECO:0000256" key="2">
    <source>
        <dbReference type="ARBA" id="ARBA00022448"/>
    </source>
</evidence>
<dbReference type="PRINTS" id="PR01036">
    <property type="entry name" value="TCRTETB"/>
</dbReference>
<feature type="transmembrane region" description="Helical" evidence="7">
    <location>
        <begin position="87"/>
        <end position="107"/>
    </location>
</feature>
<keyword evidence="2" id="KW-0813">Transport</keyword>
<organism evidence="9 10">
    <name type="scientific">Leucobacter muris</name>
    <dbReference type="NCBI Taxonomy" id="1935379"/>
    <lineage>
        <taxon>Bacteria</taxon>
        <taxon>Bacillati</taxon>
        <taxon>Actinomycetota</taxon>
        <taxon>Actinomycetes</taxon>
        <taxon>Micrococcales</taxon>
        <taxon>Microbacteriaceae</taxon>
        <taxon>Leucobacter</taxon>
    </lineage>
</organism>
<feature type="transmembrane region" description="Helical" evidence="7">
    <location>
        <begin position="146"/>
        <end position="164"/>
    </location>
</feature>
<reference evidence="9 10" key="1">
    <citation type="submission" date="2019-01" db="EMBL/GenBank/DDBJ databases">
        <title>Leucobacter muris sp. nov. isolated from the nose of a laboratory mouse.</title>
        <authorList>
            <person name="Benga L."/>
            <person name="Sproeer C."/>
            <person name="Schumann P."/>
            <person name="Verbarg S."/>
            <person name="Bunk B."/>
            <person name="Engelhardt E."/>
            <person name="Benten P.M."/>
            <person name="Sager M."/>
        </authorList>
    </citation>
    <scope>NUCLEOTIDE SEQUENCE [LARGE SCALE GENOMIC DNA]</scope>
    <source>
        <strain evidence="9 10">DSM 101948</strain>
    </source>
</reference>
<proteinExistence type="predicted"/>
<dbReference type="InterPro" id="IPR004638">
    <property type="entry name" value="EmrB-like"/>
</dbReference>
<dbReference type="SUPFAM" id="SSF103473">
    <property type="entry name" value="MFS general substrate transporter"/>
    <property type="match status" value="1"/>
</dbReference>
<evidence type="ECO:0000256" key="3">
    <source>
        <dbReference type="ARBA" id="ARBA00022475"/>
    </source>
</evidence>
<feature type="transmembrane region" description="Helical" evidence="7">
    <location>
        <begin position="367"/>
        <end position="392"/>
    </location>
</feature>
<protein>
    <submittedName>
        <fullName evidence="9">DHA2 family efflux MFS transporter permease subunit</fullName>
    </submittedName>
</protein>
<feature type="transmembrane region" description="Helical" evidence="7">
    <location>
        <begin position="235"/>
        <end position="257"/>
    </location>
</feature>
<evidence type="ECO:0000256" key="1">
    <source>
        <dbReference type="ARBA" id="ARBA00004651"/>
    </source>
</evidence>
<feature type="transmembrane region" description="Helical" evidence="7">
    <location>
        <begin position="209"/>
        <end position="229"/>
    </location>
</feature>
<name>A0ABX5QCW8_9MICO</name>
<evidence type="ECO:0000256" key="7">
    <source>
        <dbReference type="SAM" id="Phobius"/>
    </source>
</evidence>
<dbReference type="InterPro" id="IPR020846">
    <property type="entry name" value="MFS_dom"/>
</dbReference>
<dbReference type="PANTHER" id="PTHR23501">
    <property type="entry name" value="MAJOR FACILITATOR SUPERFAMILY"/>
    <property type="match status" value="1"/>
</dbReference>
<accession>A0ABX5QCW8</accession>
<evidence type="ECO:0000313" key="9">
    <source>
        <dbReference type="EMBL" id="QAB16794.1"/>
    </source>
</evidence>
<dbReference type="InterPro" id="IPR011701">
    <property type="entry name" value="MFS"/>
</dbReference>
<keyword evidence="4 7" id="KW-0812">Transmembrane</keyword>
<dbReference type="InterPro" id="IPR036259">
    <property type="entry name" value="MFS_trans_sf"/>
</dbReference>
<keyword evidence="5 7" id="KW-1133">Transmembrane helix</keyword>
<dbReference type="Pfam" id="PF07690">
    <property type="entry name" value="MFS_1"/>
    <property type="match status" value="1"/>
</dbReference>
<feature type="transmembrane region" description="Helical" evidence="7">
    <location>
        <begin position="54"/>
        <end position="75"/>
    </location>
</feature>
<keyword evidence="3" id="KW-1003">Cell membrane</keyword>
<sequence length="578" mass="60739">MSQPSQHTPETGLLTGRAKNLALAGLFLANFVSMLAMNVVGTSMPIIIADIGGTQAAFTWVVTATMLAAAISTPIWGKLADLTSKKVLLQVAIIVFIVGSAFAGMAQDPTWLIAFRVVQGLGVGGLGALAQIVLAEIISPLERGKYMGILGAIMAVATVGGPLLGGLLTDTVGWRWNFYVAAPIAIVAIIMLQRTLHLPTRKQKVKIDYWGTALISLGFSSLLIWVTLAGSNFEWWSWQTVAMVGGGIVALVVAVLVELKVEEPLIPMTLFKNRTFTLASIASIAVGLAMMGTAVFLGQYMQLARGRSVIESSLLTLPMMAGVLISSTVVGQIITRTGKWKRYMVVGALALLAGLLMMGQLRYDTNYWYVGVSMAVLGAGVGMTMQNLVLIVQNTVAPTEMGAASASVTFFRTISGTAGISVMGAILAHEIADYFKEGFTELAALMQTNPDPEVIADLQRFQESNAIPKIAELTAPVREIVESSYGHAIGNIFLAASPVAIVALIAIAFLPNIPLSTKSNAERIAELSQREAAAASDAAGTAAHEFLGDAVKAATGSIPVVAGSSSRERGDGDTSAAR</sequence>
<keyword evidence="10" id="KW-1185">Reference proteome</keyword>
<evidence type="ECO:0000259" key="8">
    <source>
        <dbReference type="PROSITE" id="PS50850"/>
    </source>
</evidence>
<dbReference type="Gene3D" id="1.20.1720.10">
    <property type="entry name" value="Multidrug resistance protein D"/>
    <property type="match status" value="1"/>
</dbReference>
<dbReference type="Proteomes" id="UP000285768">
    <property type="component" value="Chromosome"/>
</dbReference>
<feature type="transmembrane region" description="Helical" evidence="7">
    <location>
        <begin position="488"/>
        <end position="510"/>
    </location>
</feature>
<gene>
    <name evidence="9" type="ORF">Leucomu_01580</name>
</gene>
<feature type="transmembrane region" description="Helical" evidence="7">
    <location>
        <begin position="313"/>
        <end position="331"/>
    </location>
</feature>
<keyword evidence="6 7" id="KW-0472">Membrane</keyword>